<sequence>MKSFLQGRFFRVVCALTLGVLIIIYSEVMPTWLVQAVGVGFLFPGLYAIVSYFLSKKDVAPLPPLLVYTGLGTLLLGLVIFLHPELFVRLIMNIVAVMMMLGGTMQIYALSVARKRGAVVKFPLYILPFLIFCAGLFVLIYYREVASLPFILLGIACMLYALQECWLALSLPKADKALTH</sequence>
<feature type="transmembrane region" description="Helical" evidence="1">
    <location>
        <begin position="90"/>
        <end position="110"/>
    </location>
</feature>
<comment type="caution">
    <text evidence="2">The sequence shown here is derived from an EMBL/GenBank/DDBJ whole genome shotgun (WGS) entry which is preliminary data.</text>
</comment>
<keyword evidence="1" id="KW-0812">Transmembrane</keyword>
<protein>
    <submittedName>
        <fullName evidence="2">DUF308 domain-containing protein</fullName>
    </submittedName>
</protein>
<dbReference type="RefSeq" id="WP_303764606.1">
    <property type="nucleotide sequence ID" value="NZ_JABZGR010000033.1"/>
</dbReference>
<organism evidence="2 3">
    <name type="scientific">Alloprevotella tannerae</name>
    <dbReference type="NCBI Taxonomy" id="76122"/>
    <lineage>
        <taxon>Bacteria</taxon>
        <taxon>Pseudomonadati</taxon>
        <taxon>Bacteroidota</taxon>
        <taxon>Bacteroidia</taxon>
        <taxon>Bacteroidales</taxon>
        <taxon>Prevotellaceae</taxon>
        <taxon>Alloprevotella</taxon>
    </lineage>
</organism>
<name>A0A929RXA5_9BACT</name>
<feature type="transmembrane region" description="Helical" evidence="1">
    <location>
        <begin position="32"/>
        <end position="53"/>
    </location>
</feature>
<proteinExistence type="predicted"/>
<reference evidence="2" key="1">
    <citation type="submission" date="2020-04" db="EMBL/GenBank/DDBJ databases">
        <title>Deep metagenomics examines the oral microbiome during advanced dental caries in children, revealing novel taxa and co-occurrences with host molecules.</title>
        <authorList>
            <person name="Baker J.L."/>
            <person name="Morton J.T."/>
            <person name="Dinis M."/>
            <person name="Alvarez R."/>
            <person name="Tran N.C."/>
            <person name="Knight R."/>
            <person name="Edlund A."/>
        </authorList>
    </citation>
    <scope>NUCLEOTIDE SEQUENCE</scope>
    <source>
        <strain evidence="2">JCVI_34_bin.1</strain>
    </source>
</reference>
<evidence type="ECO:0000313" key="2">
    <source>
        <dbReference type="EMBL" id="MBF0971010.1"/>
    </source>
</evidence>
<dbReference type="InterPro" id="IPR005325">
    <property type="entry name" value="DUF308_memb"/>
</dbReference>
<evidence type="ECO:0000313" key="3">
    <source>
        <dbReference type="Proteomes" id="UP000704068"/>
    </source>
</evidence>
<feature type="transmembrane region" description="Helical" evidence="1">
    <location>
        <begin position="9"/>
        <end position="26"/>
    </location>
</feature>
<dbReference type="Pfam" id="PF03729">
    <property type="entry name" value="DUF308"/>
    <property type="match status" value="2"/>
</dbReference>
<dbReference type="AlphaFoldDB" id="A0A929RXA5"/>
<feature type="transmembrane region" description="Helical" evidence="1">
    <location>
        <begin position="122"/>
        <end position="142"/>
    </location>
</feature>
<keyword evidence="1" id="KW-1133">Transmembrane helix</keyword>
<dbReference type="Proteomes" id="UP000704068">
    <property type="component" value="Unassembled WGS sequence"/>
</dbReference>
<keyword evidence="1" id="KW-0472">Membrane</keyword>
<evidence type="ECO:0000256" key="1">
    <source>
        <dbReference type="SAM" id="Phobius"/>
    </source>
</evidence>
<gene>
    <name evidence="2" type="ORF">HXK21_08225</name>
</gene>
<feature type="transmembrane region" description="Helical" evidence="1">
    <location>
        <begin position="65"/>
        <end position="84"/>
    </location>
</feature>
<dbReference type="EMBL" id="JABZGR010000033">
    <property type="protein sequence ID" value="MBF0971010.1"/>
    <property type="molecule type" value="Genomic_DNA"/>
</dbReference>
<feature type="transmembrane region" description="Helical" evidence="1">
    <location>
        <begin position="148"/>
        <end position="169"/>
    </location>
</feature>
<accession>A0A929RXA5</accession>